<gene>
    <name evidence="1" type="ORF">BACCAP_00055</name>
</gene>
<dbReference type="EMBL" id="AAXG02000001">
    <property type="protein sequence ID" value="EDN02022.1"/>
    <property type="molecule type" value="Genomic_DNA"/>
</dbReference>
<accession>A6NPD9</accession>
<proteinExistence type="predicted"/>
<organism evidence="1 2">
    <name type="scientific">Pseudoflavonifractor capillosus ATCC 29799</name>
    <dbReference type="NCBI Taxonomy" id="411467"/>
    <lineage>
        <taxon>Bacteria</taxon>
        <taxon>Bacillati</taxon>
        <taxon>Bacillota</taxon>
        <taxon>Clostridia</taxon>
        <taxon>Eubacteriales</taxon>
        <taxon>Oscillospiraceae</taxon>
        <taxon>Pseudoflavonifractor</taxon>
    </lineage>
</organism>
<reference evidence="1 2" key="1">
    <citation type="submission" date="2007-04" db="EMBL/GenBank/DDBJ databases">
        <authorList>
            <person name="Fulton L."/>
            <person name="Clifton S."/>
            <person name="Fulton B."/>
            <person name="Xu J."/>
            <person name="Minx P."/>
            <person name="Pepin K.H."/>
            <person name="Johnson M."/>
            <person name="Thiruvilangam P."/>
            <person name="Bhonagiri V."/>
            <person name="Nash W.E."/>
            <person name="Mardis E.R."/>
            <person name="Wilson R.K."/>
        </authorList>
    </citation>
    <scope>NUCLEOTIDE SEQUENCE [LARGE SCALE GENOMIC DNA]</scope>
    <source>
        <strain evidence="1 2">ATCC 29799</strain>
    </source>
</reference>
<sequence length="62" mass="6887">MAVNSSAAGEPPRNKIFYYISQEVENQGGGQDGERLLWLRLAEQGKKGYNDSNALSRQRSEA</sequence>
<dbReference type="AlphaFoldDB" id="A6NPD9"/>
<name>A6NPD9_9FIRM</name>
<protein>
    <submittedName>
        <fullName evidence="1">Uncharacterized protein</fullName>
    </submittedName>
</protein>
<dbReference type="Proteomes" id="UP000003639">
    <property type="component" value="Unassembled WGS sequence"/>
</dbReference>
<comment type="caution">
    <text evidence="1">The sequence shown here is derived from an EMBL/GenBank/DDBJ whole genome shotgun (WGS) entry which is preliminary data.</text>
</comment>
<evidence type="ECO:0000313" key="2">
    <source>
        <dbReference type="Proteomes" id="UP000003639"/>
    </source>
</evidence>
<dbReference type="RefSeq" id="WP_006570621.1">
    <property type="nucleotide sequence ID" value="NZ_AAXG02000001.1"/>
</dbReference>
<dbReference type="STRING" id="411467.BACCAP_00055"/>
<evidence type="ECO:0000313" key="1">
    <source>
        <dbReference type="EMBL" id="EDN02022.1"/>
    </source>
</evidence>
<keyword evidence="2" id="KW-1185">Reference proteome</keyword>
<reference evidence="1 2" key="2">
    <citation type="submission" date="2007-06" db="EMBL/GenBank/DDBJ databases">
        <title>Draft genome sequence of Pseudoflavonifractor capillosus ATCC 29799.</title>
        <authorList>
            <person name="Sudarsanam P."/>
            <person name="Ley R."/>
            <person name="Guruge J."/>
            <person name="Turnbaugh P.J."/>
            <person name="Mahowald M."/>
            <person name="Liep D."/>
            <person name="Gordon J."/>
        </authorList>
    </citation>
    <scope>NUCLEOTIDE SEQUENCE [LARGE SCALE GENOMIC DNA]</scope>
    <source>
        <strain evidence="1 2">ATCC 29799</strain>
    </source>
</reference>